<dbReference type="InterPro" id="IPR052897">
    <property type="entry name" value="Sec-Metab_Biosynth_Hydrolase"/>
</dbReference>
<dbReference type="SUPFAM" id="SSF53474">
    <property type="entry name" value="alpha/beta-Hydrolases"/>
    <property type="match status" value="1"/>
</dbReference>
<accession>A0A443I4S9</accession>
<reference evidence="2 3" key="1">
    <citation type="journal article" date="2018" name="Front. Microbiol.">
        <title>Genomic and genetic insights into a cosmopolitan fungus, Paecilomyces variotii (Eurotiales).</title>
        <authorList>
            <person name="Urquhart A.S."/>
            <person name="Mondo S.J."/>
            <person name="Makela M.R."/>
            <person name="Hane J.K."/>
            <person name="Wiebenga A."/>
            <person name="He G."/>
            <person name="Mihaltcheva S."/>
            <person name="Pangilinan J."/>
            <person name="Lipzen A."/>
            <person name="Barry K."/>
            <person name="de Vries R.P."/>
            <person name="Grigoriev I.V."/>
            <person name="Idnurm A."/>
        </authorList>
    </citation>
    <scope>NUCLEOTIDE SEQUENCE [LARGE SCALE GENOMIC DNA]</scope>
    <source>
        <strain evidence="2 3">CBS 101075</strain>
    </source>
</reference>
<dbReference type="RefSeq" id="XP_028488676.1">
    <property type="nucleotide sequence ID" value="XM_028632211.1"/>
</dbReference>
<dbReference type="VEuPathDB" id="FungiDB:C8Q69DRAFT_494438"/>
<evidence type="ECO:0000313" key="3">
    <source>
        <dbReference type="Proteomes" id="UP000283841"/>
    </source>
</evidence>
<dbReference type="InterPro" id="IPR000073">
    <property type="entry name" value="AB_hydrolase_1"/>
</dbReference>
<dbReference type="Pfam" id="PF12697">
    <property type="entry name" value="Abhydrolase_6"/>
    <property type="match status" value="1"/>
</dbReference>
<sequence>MAPKPTILFIHGAWHTPEYFNPVIDKLEKLDYPCCTVSLPSAGGNDSATAKDDAAVIRKKISELVSDGKEVVLSMHSYGGIPGTMSAEGFLRQDREKEGNRGGVISLVYIAAFLLPEGSSLVSVLGMPPWIKVEGNRLTPTDPRKIFYNDVPPHVADEYISNLSFQALPSFESPLTYPAYQHIPVKYIACELDNSIPIAIQKEMATSGCSTPADIHYLKTGHSPMVNAPDEVVKIIQEAVEMAGKS</sequence>
<organism evidence="2 3">
    <name type="scientific">Byssochlamys spectabilis</name>
    <name type="common">Paecilomyces variotii</name>
    <dbReference type="NCBI Taxonomy" id="264951"/>
    <lineage>
        <taxon>Eukaryota</taxon>
        <taxon>Fungi</taxon>
        <taxon>Dikarya</taxon>
        <taxon>Ascomycota</taxon>
        <taxon>Pezizomycotina</taxon>
        <taxon>Eurotiomycetes</taxon>
        <taxon>Eurotiomycetidae</taxon>
        <taxon>Eurotiales</taxon>
        <taxon>Thermoascaceae</taxon>
        <taxon>Paecilomyces</taxon>
    </lineage>
</organism>
<comment type="caution">
    <text evidence="2">The sequence shown here is derived from an EMBL/GenBank/DDBJ whole genome shotgun (WGS) entry which is preliminary data.</text>
</comment>
<gene>
    <name evidence="2" type="ORF">C8Q69DRAFT_494438</name>
</gene>
<name>A0A443I4S9_BYSSP</name>
<keyword evidence="2" id="KW-0378">Hydrolase</keyword>
<dbReference type="EMBL" id="RCNU01000001">
    <property type="protein sequence ID" value="RWQ99031.1"/>
    <property type="molecule type" value="Genomic_DNA"/>
</dbReference>
<proteinExistence type="predicted"/>
<dbReference type="GO" id="GO:0016787">
    <property type="term" value="F:hydrolase activity"/>
    <property type="evidence" value="ECO:0007669"/>
    <property type="project" value="UniProtKB-KW"/>
</dbReference>
<dbReference type="PANTHER" id="PTHR37017:SF11">
    <property type="entry name" value="ESTERASE_LIPASE_THIOESTERASE DOMAIN-CONTAINING PROTEIN"/>
    <property type="match status" value="1"/>
</dbReference>
<dbReference type="GeneID" id="39601488"/>
<dbReference type="AlphaFoldDB" id="A0A443I4S9"/>
<feature type="domain" description="AB hydrolase-1" evidence="1">
    <location>
        <begin position="7"/>
        <end position="234"/>
    </location>
</feature>
<dbReference type="Gene3D" id="3.40.50.1820">
    <property type="entry name" value="alpha/beta hydrolase"/>
    <property type="match status" value="1"/>
</dbReference>
<dbReference type="Proteomes" id="UP000283841">
    <property type="component" value="Unassembled WGS sequence"/>
</dbReference>
<dbReference type="InterPro" id="IPR029058">
    <property type="entry name" value="AB_hydrolase_fold"/>
</dbReference>
<keyword evidence="3" id="KW-1185">Reference proteome</keyword>
<dbReference type="STRING" id="264951.A0A443I4S9"/>
<evidence type="ECO:0000313" key="2">
    <source>
        <dbReference type="EMBL" id="RWQ99031.1"/>
    </source>
</evidence>
<protein>
    <submittedName>
        <fullName evidence="2">Alpha/beta hydrolase fold-1</fullName>
    </submittedName>
</protein>
<evidence type="ECO:0000259" key="1">
    <source>
        <dbReference type="Pfam" id="PF12697"/>
    </source>
</evidence>
<dbReference type="PANTHER" id="PTHR37017">
    <property type="entry name" value="AB HYDROLASE-1 DOMAIN-CONTAINING PROTEIN-RELATED"/>
    <property type="match status" value="1"/>
</dbReference>